<protein>
    <recommendedName>
        <fullName evidence="4">VanZ-like domain-containing protein</fullName>
    </recommendedName>
</protein>
<evidence type="ECO:0008006" key="4">
    <source>
        <dbReference type="Google" id="ProtNLM"/>
    </source>
</evidence>
<dbReference type="RefSeq" id="WP_062441899.1">
    <property type="nucleotide sequence ID" value="NZ_BMCJ01000002.1"/>
</dbReference>
<keyword evidence="3" id="KW-1185">Reference proteome</keyword>
<keyword evidence="1" id="KW-1133">Transmembrane helix</keyword>
<evidence type="ECO:0000313" key="3">
    <source>
        <dbReference type="Proteomes" id="UP000619534"/>
    </source>
</evidence>
<organism evidence="2 3">
    <name type="scientific">Thalassobacillus devorans</name>
    <dbReference type="NCBI Taxonomy" id="279813"/>
    <lineage>
        <taxon>Bacteria</taxon>
        <taxon>Bacillati</taxon>
        <taxon>Bacillota</taxon>
        <taxon>Bacilli</taxon>
        <taxon>Bacillales</taxon>
        <taxon>Bacillaceae</taxon>
        <taxon>Thalassobacillus</taxon>
    </lineage>
</organism>
<dbReference type="NCBIfam" id="NF037970">
    <property type="entry name" value="vanZ_1"/>
    <property type="match status" value="1"/>
</dbReference>
<proteinExistence type="predicted"/>
<sequence>MYVDHQMLFGVDKQMHFVAYSAVSLLVGMMIVLISERHVVKRNISYAWMVLVTIGTLEEYRQYFVPNRSTEFLDALANIVGVSAGLAVPLAMWYILQKRIHVKLFVIYYIMLIPLLLGLLYLNERPFVTFDAPMQERVEQFVAFIGFD</sequence>
<comment type="caution">
    <text evidence="2">The sequence shown here is derived from an EMBL/GenBank/DDBJ whole genome shotgun (WGS) entry which is preliminary data.</text>
</comment>
<accession>A0ABQ1NT83</accession>
<feature type="transmembrane region" description="Helical" evidence="1">
    <location>
        <begin position="75"/>
        <end position="95"/>
    </location>
</feature>
<keyword evidence="1" id="KW-0812">Transmembrane</keyword>
<feature type="transmembrane region" description="Helical" evidence="1">
    <location>
        <begin position="46"/>
        <end position="63"/>
    </location>
</feature>
<dbReference type="EMBL" id="BMCJ01000002">
    <property type="protein sequence ID" value="GGC84304.1"/>
    <property type="molecule type" value="Genomic_DNA"/>
</dbReference>
<feature type="transmembrane region" description="Helical" evidence="1">
    <location>
        <begin position="17"/>
        <end position="34"/>
    </location>
</feature>
<keyword evidence="1" id="KW-0472">Membrane</keyword>
<feature type="transmembrane region" description="Helical" evidence="1">
    <location>
        <begin position="102"/>
        <end position="122"/>
    </location>
</feature>
<dbReference type="Proteomes" id="UP000619534">
    <property type="component" value="Unassembled WGS sequence"/>
</dbReference>
<reference evidence="3" key="1">
    <citation type="journal article" date="2019" name="Int. J. Syst. Evol. Microbiol.">
        <title>The Global Catalogue of Microorganisms (GCM) 10K type strain sequencing project: providing services to taxonomists for standard genome sequencing and annotation.</title>
        <authorList>
            <consortium name="The Broad Institute Genomics Platform"/>
            <consortium name="The Broad Institute Genome Sequencing Center for Infectious Disease"/>
            <person name="Wu L."/>
            <person name="Ma J."/>
        </authorList>
    </citation>
    <scope>NUCLEOTIDE SEQUENCE [LARGE SCALE GENOMIC DNA]</scope>
    <source>
        <strain evidence="3">CCM 7282</strain>
    </source>
</reference>
<evidence type="ECO:0000256" key="1">
    <source>
        <dbReference type="SAM" id="Phobius"/>
    </source>
</evidence>
<evidence type="ECO:0000313" key="2">
    <source>
        <dbReference type="EMBL" id="GGC84304.1"/>
    </source>
</evidence>
<gene>
    <name evidence="2" type="ORF">GCM10007216_13700</name>
</gene>
<name>A0ABQ1NT83_9BACI</name>